<feature type="region of interest" description="Disordered" evidence="2">
    <location>
        <begin position="402"/>
        <end position="442"/>
    </location>
</feature>
<protein>
    <submittedName>
        <fullName evidence="3">Uncharacterized protein</fullName>
    </submittedName>
</protein>
<gene>
    <name evidence="3" type="ORF">TEOVI_000653100</name>
</gene>
<dbReference type="Proteomes" id="UP000195570">
    <property type="component" value="Unassembled WGS sequence"/>
</dbReference>
<evidence type="ECO:0000256" key="1">
    <source>
        <dbReference type="SAM" id="Coils"/>
    </source>
</evidence>
<keyword evidence="1" id="KW-0175">Coiled coil</keyword>
<dbReference type="RefSeq" id="XP_067076403.1">
    <property type="nucleotide sequence ID" value="XM_067220302.1"/>
</dbReference>
<dbReference type="SMR" id="A0A1G4HZN8"/>
<evidence type="ECO:0000313" key="4">
    <source>
        <dbReference type="Proteomes" id="UP000195570"/>
    </source>
</evidence>
<evidence type="ECO:0000313" key="3">
    <source>
        <dbReference type="EMBL" id="SCU64691.1"/>
    </source>
</evidence>
<sequence>MVVRTLTGNNTPEAVQSENGADDFGRRAVGLVASEPITCFGVSPPVPGRTDSPSRVLLRHERMVGRGNLSNALREESGPLSEVLNINAHHRSQGKSPAPRCPLRTTDTPAHCEREPVAGPVGRLGLDVAHQSCHGEHGPSASGGEFNSEVDLSTVPRSEYERVERERRRYVKMYEHQKTLYEEMSARQVETYRELQEKIIEVVALSTRNEENKRLIRQLKCEMSDNRARMMAVQNRALEETKLEKSAKEQYELQLRENAEKHNSLMEQQKTKIAGLESLLKDITALKGESEQLQVFQLDALLKAAYAKNSALFGDMLRQGKQIDMLFRDKASLEQQLEQERREKRELEEQWAEERYRVLDQMARCTAQIAEQQRSILGLRQTLSRGPASTGIGSWEVEHSNQEYCDDGTDSTSSGSSDSSSDDCVDPCNELAETHDDPYAIGGNREVKRVLMSTDEVLGSTSPQKSRKDRVIWDRV</sequence>
<feature type="coiled-coil region" evidence="1">
    <location>
        <begin position="216"/>
        <end position="286"/>
    </location>
</feature>
<feature type="compositionally biased region" description="Low complexity" evidence="2">
    <location>
        <begin position="410"/>
        <end position="419"/>
    </location>
</feature>
<name>A0A1G4HZN8_TRYEQ</name>
<feature type="region of interest" description="Disordered" evidence="2">
    <location>
        <begin position="132"/>
        <end position="153"/>
    </location>
</feature>
<dbReference type="VEuPathDB" id="TriTrypDB:TEOVI_000653100"/>
<accession>A0A1G4HZN8</accession>
<organism evidence="3 4">
    <name type="scientific">Trypanosoma equiperdum</name>
    <dbReference type="NCBI Taxonomy" id="5694"/>
    <lineage>
        <taxon>Eukaryota</taxon>
        <taxon>Discoba</taxon>
        <taxon>Euglenozoa</taxon>
        <taxon>Kinetoplastea</taxon>
        <taxon>Metakinetoplastina</taxon>
        <taxon>Trypanosomatida</taxon>
        <taxon>Trypanosomatidae</taxon>
        <taxon>Trypanosoma</taxon>
    </lineage>
</organism>
<dbReference type="GeneID" id="92380465"/>
<feature type="region of interest" description="Disordered" evidence="2">
    <location>
        <begin position="455"/>
        <end position="476"/>
    </location>
</feature>
<proteinExistence type="predicted"/>
<comment type="caution">
    <text evidence="3">The sequence shown here is derived from an EMBL/GenBank/DDBJ whole genome shotgun (WGS) entry which is preliminary data.</text>
</comment>
<dbReference type="EMBL" id="CZPT02000123">
    <property type="protein sequence ID" value="SCU64691.1"/>
    <property type="molecule type" value="Genomic_DNA"/>
</dbReference>
<evidence type="ECO:0000256" key="2">
    <source>
        <dbReference type="SAM" id="MobiDB-lite"/>
    </source>
</evidence>
<feature type="coiled-coil region" evidence="1">
    <location>
        <begin position="323"/>
        <end position="357"/>
    </location>
</feature>
<dbReference type="AlphaFoldDB" id="A0A1G4HZN8"/>
<keyword evidence="4" id="KW-1185">Reference proteome</keyword>
<reference evidence="3" key="1">
    <citation type="submission" date="2016-09" db="EMBL/GenBank/DDBJ databases">
        <authorList>
            <person name="Hebert L."/>
            <person name="Moumen B."/>
        </authorList>
    </citation>
    <scope>NUCLEOTIDE SEQUENCE [LARGE SCALE GENOMIC DNA]</scope>
    <source>
        <strain evidence="3">OVI</strain>
    </source>
</reference>